<comment type="caution">
    <text evidence="1">The sequence shown here is derived from an EMBL/GenBank/DDBJ whole genome shotgun (WGS) entry which is preliminary data.</text>
</comment>
<keyword evidence="2" id="KW-1185">Reference proteome</keyword>
<evidence type="ECO:0000313" key="2">
    <source>
        <dbReference type="Proteomes" id="UP000076837"/>
    </source>
</evidence>
<dbReference type="OrthoDB" id="3792198at2759"/>
<name>A0A163KEW7_DIDRA</name>
<dbReference type="AlphaFoldDB" id="A0A163KEW7"/>
<gene>
    <name evidence="1" type="ORF">ST47_g1888</name>
</gene>
<proteinExistence type="predicted"/>
<sequence>MAYEVEDEVDWSDGTLHELLPSSAEGPGDSVYVSPVMYEDDESDYLLKPQRNDHFEIALGTALSPGTLLF</sequence>
<dbReference type="Proteomes" id="UP000076837">
    <property type="component" value="Unassembled WGS sequence"/>
</dbReference>
<protein>
    <submittedName>
        <fullName evidence="1">Uncharacterized protein</fullName>
    </submittedName>
</protein>
<reference evidence="1 2" key="1">
    <citation type="journal article" date="2016" name="Sci. Rep.">
        <title>Draft genome sequencing and secretome analysis of fungal phytopathogen Ascochyta rabiei provides insight into the necrotrophic effector repertoire.</title>
        <authorList>
            <person name="Verma S."/>
            <person name="Gazara R.K."/>
            <person name="Nizam S."/>
            <person name="Parween S."/>
            <person name="Chattopadhyay D."/>
            <person name="Verma P.K."/>
        </authorList>
    </citation>
    <scope>NUCLEOTIDE SEQUENCE [LARGE SCALE GENOMIC DNA]</scope>
    <source>
        <strain evidence="1 2">ArDII</strain>
    </source>
</reference>
<accession>A0A163KEW7</accession>
<organism evidence="1 2">
    <name type="scientific">Didymella rabiei</name>
    <name type="common">Chickpea ascochyta blight fungus</name>
    <name type="synonym">Mycosphaerella rabiei</name>
    <dbReference type="NCBI Taxonomy" id="5454"/>
    <lineage>
        <taxon>Eukaryota</taxon>
        <taxon>Fungi</taxon>
        <taxon>Dikarya</taxon>
        <taxon>Ascomycota</taxon>
        <taxon>Pezizomycotina</taxon>
        <taxon>Dothideomycetes</taxon>
        <taxon>Pleosporomycetidae</taxon>
        <taxon>Pleosporales</taxon>
        <taxon>Pleosporineae</taxon>
        <taxon>Didymellaceae</taxon>
        <taxon>Ascochyta</taxon>
    </lineage>
</organism>
<dbReference type="EMBL" id="JYNV01000083">
    <property type="protein sequence ID" value="KZM26954.1"/>
    <property type="molecule type" value="Genomic_DNA"/>
</dbReference>
<evidence type="ECO:0000313" key="1">
    <source>
        <dbReference type="EMBL" id="KZM26954.1"/>
    </source>
</evidence>